<evidence type="ECO:0000313" key="7">
    <source>
        <dbReference type="Proteomes" id="UP000593601"/>
    </source>
</evidence>
<evidence type="ECO:0000256" key="2">
    <source>
        <dbReference type="ARBA" id="ARBA00023015"/>
    </source>
</evidence>
<dbReference type="InterPro" id="IPR011256">
    <property type="entry name" value="Reg_factor_effector_dom_sf"/>
</dbReference>
<evidence type="ECO:0000259" key="5">
    <source>
        <dbReference type="PROSITE" id="PS50937"/>
    </source>
</evidence>
<dbReference type="InterPro" id="IPR047057">
    <property type="entry name" value="MerR_fam"/>
</dbReference>
<evidence type="ECO:0000256" key="4">
    <source>
        <dbReference type="ARBA" id="ARBA00023163"/>
    </source>
</evidence>
<gene>
    <name evidence="6" type="ORF">INP51_10685</name>
</gene>
<dbReference type="PANTHER" id="PTHR30204">
    <property type="entry name" value="REDOX-CYCLING DRUG-SENSING TRANSCRIPTIONAL ACTIVATOR SOXR"/>
    <property type="match status" value="1"/>
</dbReference>
<evidence type="ECO:0000256" key="1">
    <source>
        <dbReference type="ARBA" id="ARBA00022491"/>
    </source>
</evidence>
<keyword evidence="1" id="KW-0678">Repressor</keyword>
<keyword evidence="4" id="KW-0804">Transcription</keyword>
<dbReference type="Gene3D" id="1.10.1660.10">
    <property type="match status" value="1"/>
</dbReference>
<reference evidence="6 7" key="1">
    <citation type="submission" date="2020-10" db="EMBL/GenBank/DDBJ databases">
        <title>Blautia liquoris sp.nov., isolated from the mud in a fermentation cellar used for the production of Chinese strong-flavoured liquor.</title>
        <authorList>
            <person name="Lu L."/>
        </authorList>
    </citation>
    <scope>NUCLEOTIDE SEQUENCE [LARGE SCALE GENOMIC DNA]</scope>
    <source>
        <strain evidence="6 7">LZLJ-3</strain>
    </source>
</reference>
<dbReference type="RefSeq" id="WP_193734840.1">
    <property type="nucleotide sequence ID" value="NZ_CP063304.1"/>
</dbReference>
<proteinExistence type="predicted"/>
<dbReference type="Gene3D" id="3.20.80.10">
    <property type="entry name" value="Regulatory factor, effector binding domain"/>
    <property type="match status" value="1"/>
</dbReference>
<evidence type="ECO:0000313" key="6">
    <source>
        <dbReference type="EMBL" id="QOV18478.1"/>
    </source>
</evidence>
<feature type="domain" description="HTH merR-type" evidence="5">
    <location>
        <begin position="5"/>
        <end position="74"/>
    </location>
</feature>
<evidence type="ECO:0000256" key="3">
    <source>
        <dbReference type="ARBA" id="ARBA00023125"/>
    </source>
</evidence>
<dbReference type="SMART" id="SM00422">
    <property type="entry name" value="HTH_MERR"/>
    <property type="match status" value="1"/>
</dbReference>
<dbReference type="AlphaFoldDB" id="A0A7M2REB0"/>
<dbReference type="EMBL" id="CP063304">
    <property type="protein sequence ID" value="QOV18478.1"/>
    <property type="molecule type" value="Genomic_DNA"/>
</dbReference>
<dbReference type="InterPro" id="IPR009061">
    <property type="entry name" value="DNA-bd_dom_put_sf"/>
</dbReference>
<dbReference type="Proteomes" id="UP000593601">
    <property type="component" value="Chromosome"/>
</dbReference>
<dbReference type="GO" id="GO:0003677">
    <property type="term" value="F:DNA binding"/>
    <property type="evidence" value="ECO:0007669"/>
    <property type="project" value="UniProtKB-KW"/>
</dbReference>
<keyword evidence="3" id="KW-0238">DNA-binding</keyword>
<dbReference type="PROSITE" id="PS50937">
    <property type="entry name" value="HTH_MERR_2"/>
    <property type="match status" value="1"/>
</dbReference>
<dbReference type="Pfam" id="PF13411">
    <property type="entry name" value="MerR_1"/>
    <property type="match status" value="1"/>
</dbReference>
<dbReference type="PANTHER" id="PTHR30204:SF69">
    <property type="entry name" value="MERR-FAMILY TRANSCRIPTIONAL REGULATOR"/>
    <property type="match status" value="1"/>
</dbReference>
<protein>
    <submittedName>
        <fullName evidence="6">MerR family transcriptional regulator</fullName>
    </submittedName>
</protein>
<name>A0A7M2REB0_9FIRM</name>
<keyword evidence="7" id="KW-1185">Reference proteome</keyword>
<dbReference type="SUPFAM" id="SSF55136">
    <property type="entry name" value="Probable bacterial effector-binding domain"/>
    <property type="match status" value="1"/>
</dbReference>
<keyword evidence="2" id="KW-0805">Transcription regulation</keyword>
<dbReference type="GO" id="GO:0003700">
    <property type="term" value="F:DNA-binding transcription factor activity"/>
    <property type="evidence" value="ECO:0007669"/>
    <property type="project" value="InterPro"/>
</dbReference>
<dbReference type="KEGG" id="bliq:INP51_10685"/>
<sequence>MEDKIYSIGEMSKLFNLSVQTLRYYDKINLFVPEYRDSNGYRKYRFEQIYKLAAICHMKKIGYPLKRIAEIMNSRNVDTSQSEMKNRLHYVAQEIKYLQNTEEVLNRKIAFIDREVPNSNSQLGDSIQDYQTRYYIPIGTEETLYKDKSFYLNPTIVFYNDKGDRKFGAYLGTAKELKSKDESLNSIRSGKYLCVWHKGGYDTIWQHVLEIRRKYRNLKLENWSVHFNIVDQFIEKNPDHYLTKLQIPIKK</sequence>
<organism evidence="6 7">
    <name type="scientific">Blautia liquoris</name>
    <dbReference type="NCBI Taxonomy" id="2779518"/>
    <lineage>
        <taxon>Bacteria</taxon>
        <taxon>Bacillati</taxon>
        <taxon>Bacillota</taxon>
        <taxon>Clostridia</taxon>
        <taxon>Lachnospirales</taxon>
        <taxon>Lachnospiraceae</taxon>
        <taxon>Blautia</taxon>
    </lineage>
</organism>
<accession>A0A7M2REB0</accession>
<dbReference type="InterPro" id="IPR000551">
    <property type="entry name" value="MerR-type_HTH_dom"/>
</dbReference>
<dbReference type="SUPFAM" id="SSF46955">
    <property type="entry name" value="Putative DNA-binding domain"/>
    <property type="match status" value="1"/>
</dbReference>